<dbReference type="Proteomes" id="UP000265562">
    <property type="component" value="Chromosome"/>
</dbReference>
<gene>
    <name evidence="1" type="ORF">D4A81_03380</name>
</gene>
<organism evidence="1 2">
    <name type="scientific">Lachnoanaerobaculum umeaense</name>
    <dbReference type="NCBI Taxonomy" id="617123"/>
    <lineage>
        <taxon>Bacteria</taxon>
        <taxon>Bacillati</taxon>
        <taxon>Bacillota</taxon>
        <taxon>Clostridia</taxon>
        <taxon>Lachnospirales</taxon>
        <taxon>Lachnospiraceae</taxon>
        <taxon>Lachnoanaerobaculum</taxon>
    </lineage>
</organism>
<evidence type="ECO:0000313" key="2">
    <source>
        <dbReference type="Proteomes" id="UP000265562"/>
    </source>
</evidence>
<proteinExistence type="predicted"/>
<dbReference type="EMBL" id="CP032364">
    <property type="protein sequence ID" value="AYA99051.1"/>
    <property type="molecule type" value="Genomic_DNA"/>
</dbReference>
<dbReference type="NCBIfam" id="TIGR04518">
    <property type="entry name" value="ECF_S_folT_fam"/>
    <property type="match status" value="1"/>
</dbReference>
<dbReference type="AlphaFoldDB" id="A0A385PY17"/>
<dbReference type="GO" id="GO:0022857">
    <property type="term" value="F:transmembrane transporter activity"/>
    <property type="evidence" value="ECO:0007669"/>
    <property type="project" value="InterPro"/>
</dbReference>
<dbReference type="InterPro" id="IPR024529">
    <property type="entry name" value="ECF_trnsprt_substrate-spec"/>
</dbReference>
<accession>A0A385PY17</accession>
<reference evidence="1 2" key="1">
    <citation type="submission" date="2018-09" db="EMBL/GenBank/DDBJ databases">
        <title>Genome sequencing of Lachnoanaerobaculum umeaense DSM 23576.</title>
        <authorList>
            <person name="Kook J.-K."/>
            <person name="Park S.-N."/>
            <person name="Lim Y.K."/>
        </authorList>
    </citation>
    <scope>NUCLEOTIDE SEQUENCE [LARGE SCALE GENOMIC DNA]</scope>
    <source>
        <strain evidence="2">DSM 23576 \ CCUG 58757</strain>
    </source>
</reference>
<protein>
    <submittedName>
        <fullName evidence="1">Folate family ECF transporter S component</fullName>
    </submittedName>
</protein>
<dbReference type="Gene3D" id="1.10.1760.20">
    <property type="match status" value="1"/>
</dbReference>
<dbReference type="RefSeq" id="WP_111525408.1">
    <property type="nucleotide sequence ID" value="NZ_CP032364.1"/>
</dbReference>
<keyword evidence="2" id="KW-1185">Reference proteome</keyword>
<name>A0A385PY17_9FIRM</name>
<evidence type="ECO:0000313" key="1">
    <source>
        <dbReference type="EMBL" id="AYA99051.1"/>
    </source>
</evidence>
<dbReference type="InterPro" id="IPR030949">
    <property type="entry name" value="ECF_S_folate_fam"/>
</dbReference>
<dbReference type="KEGG" id="lua:D4A81_03380"/>
<dbReference type="Pfam" id="PF12822">
    <property type="entry name" value="ECF_trnsprt"/>
    <property type="match status" value="1"/>
</dbReference>
<sequence length="182" mass="20271">MVSIKDIFLFSYRELKKVRTITTVAMFVAISIILGAFTVPIGNFLKIGFSSLTTVSIGYLFGPIVGSIFGAITDIVKYMMKPTGPFFPGFTFNAIIAGIMYGSILYKKPVSIKRILAAEILVSLLCNILLGTLWLNILYGKAFLAILPMRAVKNIILLPINSFMAFVILKFMEQHNLRKNFD</sequence>
<dbReference type="OrthoDB" id="4624at2"/>